<keyword evidence="2" id="KW-0805">Transcription regulation</keyword>
<comment type="similarity">
    <text evidence="1">Belongs to the sigma-70 factor family. ECF subfamily.</text>
</comment>
<evidence type="ECO:0000256" key="4">
    <source>
        <dbReference type="ARBA" id="ARBA00023125"/>
    </source>
</evidence>
<gene>
    <name evidence="8" type="primary">sigL_1</name>
    <name evidence="8" type="ORF">GCM10009554_19580</name>
</gene>
<dbReference type="Pfam" id="PF04545">
    <property type="entry name" value="Sigma70_r4"/>
    <property type="match status" value="1"/>
</dbReference>
<feature type="domain" description="RNA polymerase sigma-70 region 2" evidence="6">
    <location>
        <begin position="12"/>
        <end position="75"/>
    </location>
</feature>
<dbReference type="Proteomes" id="UP001500542">
    <property type="component" value="Unassembled WGS sequence"/>
</dbReference>
<evidence type="ECO:0000256" key="2">
    <source>
        <dbReference type="ARBA" id="ARBA00023015"/>
    </source>
</evidence>
<evidence type="ECO:0000259" key="7">
    <source>
        <dbReference type="Pfam" id="PF04545"/>
    </source>
</evidence>
<comment type="caution">
    <text evidence="8">The sequence shown here is derived from an EMBL/GenBank/DDBJ whole genome shotgun (WGS) entry which is preliminary data.</text>
</comment>
<evidence type="ECO:0000256" key="1">
    <source>
        <dbReference type="ARBA" id="ARBA00010641"/>
    </source>
</evidence>
<dbReference type="InterPro" id="IPR013325">
    <property type="entry name" value="RNA_pol_sigma_r2"/>
</dbReference>
<feature type="domain" description="RNA polymerase sigma-70 region 4" evidence="7">
    <location>
        <begin position="108"/>
        <end position="156"/>
    </location>
</feature>
<dbReference type="RefSeq" id="WP_343967163.1">
    <property type="nucleotide sequence ID" value="NZ_BAAAHK010000004.1"/>
</dbReference>
<keyword evidence="3" id="KW-0731">Sigma factor</keyword>
<dbReference type="PANTHER" id="PTHR43133">
    <property type="entry name" value="RNA POLYMERASE ECF-TYPE SIGMA FACTO"/>
    <property type="match status" value="1"/>
</dbReference>
<dbReference type="NCBIfam" id="TIGR02937">
    <property type="entry name" value="sigma70-ECF"/>
    <property type="match status" value="1"/>
</dbReference>
<evidence type="ECO:0000313" key="8">
    <source>
        <dbReference type="EMBL" id="GAA0933943.1"/>
    </source>
</evidence>
<dbReference type="SUPFAM" id="SSF88659">
    <property type="entry name" value="Sigma3 and sigma4 domains of RNA polymerase sigma factors"/>
    <property type="match status" value="1"/>
</dbReference>
<evidence type="ECO:0000256" key="3">
    <source>
        <dbReference type="ARBA" id="ARBA00023082"/>
    </source>
</evidence>
<dbReference type="EMBL" id="BAAAHK010000004">
    <property type="protein sequence ID" value="GAA0933943.1"/>
    <property type="molecule type" value="Genomic_DNA"/>
</dbReference>
<dbReference type="CDD" id="cd06171">
    <property type="entry name" value="Sigma70_r4"/>
    <property type="match status" value="1"/>
</dbReference>
<dbReference type="Gene3D" id="1.10.1740.10">
    <property type="match status" value="1"/>
</dbReference>
<keyword evidence="9" id="KW-1185">Reference proteome</keyword>
<keyword evidence="5" id="KW-0804">Transcription</keyword>
<dbReference type="PANTHER" id="PTHR43133:SF52">
    <property type="entry name" value="ECF RNA POLYMERASE SIGMA FACTOR SIGL"/>
    <property type="match status" value="1"/>
</dbReference>
<protein>
    <submittedName>
        <fullName evidence="8">Sigma-70 family RNA polymerase sigma factor SigL</fullName>
    </submittedName>
</protein>
<dbReference type="InterPro" id="IPR014284">
    <property type="entry name" value="RNA_pol_sigma-70_dom"/>
</dbReference>
<reference evidence="9" key="1">
    <citation type="journal article" date="2019" name="Int. J. Syst. Evol. Microbiol.">
        <title>The Global Catalogue of Microorganisms (GCM) 10K type strain sequencing project: providing services to taxonomists for standard genome sequencing and annotation.</title>
        <authorList>
            <consortium name="The Broad Institute Genomics Platform"/>
            <consortium name="The Broad Institute Genome Sequencing Center for Infectious Disease"/>
            <person name="Wu L."/>
            <person name="Ma J."/>
        </authorList>
    </citation>
    <scope>NUCLEOTIDE SEQUENCE [LARGE SCALE GENOMIC DNA]</scope>
    <source>
        <strain evidence="9">JCM 10977</strain>
    </source>
</reference>
<sequence>MKAIELCLAERETLRRYVKGLLGWNTFAVEDVIQETLLRAWIQAESLDWESRPIRMWLFRVARNLVIDLHRRESRAIPVGLCQDGFEAGTSEPDPAEQVTQRTVLVEALGRLSPAHREVVTRVHLCGHPGEDVAMALNVPLGTVKSRTHTAVRTLRGDLLRRGWGEAAA</sequence>
<organism evidence="8 9">
    <name type="scientific">Kribbella koreensis</name>
    <dbReference type="NCBI Taxonomy" id="57909"/>
    <lineage>
        <taxon>Bacteria</taxon>
        <taxon>Bacillati</taxon>
        <taxon>Actinomycetota</taxon>
        <taxon>Actinomycetes</taxon>
        <taxon>Propionibacteriales</taxon>
        <taxon>Kribbellaceae</taxon>
        <taxon>Kribbella</taxon>
    </lineage>
</organism>
<accession>A0ABP4AD02</accession>
<evidence type="ECO:0000313" key="9">
    <source>
        <dbReference type="Proteomes" id="UP001500542"/>
    </source>
</evidence>
<name>A0ABP4AD02_9ACTN</name>
<dbReference type="InterPro" id="IPR007630">
    <property type="entry name" value="RNA_pol_sigma70_r4"/>
</dbReference>
<dbReference type="InterPro" id="IPR007627">
    <property type="entry name" value="RNA_pol_sigma70_r2"/>
</dbReference>
<dbReference type="InterPro" id="IPR039425">
    <property type="entry name" value="RNA_pol_sigma-70-like"/>
</dbReference>
<dbReference type="InterPro" id="IPR036388">
    <property type="entry name" value="WH-like_DNA-bd_sf"/>
</dbReference>
<proteinExistence type="inferred from homology"/>
<dbReference type="InterPro" id="IPR013324">
    <property type="entry name" value="RNA_pol_sigma_r3/r4-like"/>
</dbReference>
<evidence type="ECO:0000256" key="5">
    <source>
        <dbReference type="ARBA" id="ARBA00023163"/>
    </source>
</evidence>
<dbReference type="SUPFAM" id="SSF88946">
    <property type="entry name" value="Sigma2 domain of RNA polymerase sigma factors"/>
    <property type="match status" value="1"/>
</dbReference>
<keyword evidence="4" id="KW-0238">DNA-binding</keyword>
<dbReference type="Gene3D" id="1.10.10.10">
    <property type="entry name" value="Winged helix-like DNA-binding domain superfamily/Winged helix DNA-binding domain"/>
    <property type="match status" value="1"/>
</dbReference>
<evidence type="ECO:0000259" key="6">
    <source>
        <dbReference type="Pfam" id="PF04542"/>
    </source>
</evidence>
<dbReference type="Pfam" id="PF04542">
    <property type="entry name" value="Sigma70_r2"/>
    <property type="match status" value="1"/>
</dbReference>